<dbReference type="RefSeq" id="XP_067716243.1">
    <property type="nucleotide sequence ID" value="XM_067860142.1"/>
</dbReference>
<dbReference type="GO" id="GO:0016853">
    <property type="term" value="F:isomerase activity"/>
    <property type="evidence" value="ECO:0007669"/>
    <property type="project" value="UniProtKB-KW"/>
</dbReference>
<evidence type="ECO:0000313" key="2">
    <source>
        <dbReference type="EMBL" id="GIX64174.1"/>
    </source>
</evidence>
<gene>
    <name evidence="2" type="ORF">BcabD6B2_36090</name>
</gene>
<comment type="caution">
    <text evidence="2">The sequence shown here is derived from an EMBL/GenBank/DDBJ whole genome shotgun (WGS) entry which is preliminary data.</text>
</comment>
<accession>A0AAV4LWK4</accession>
<reference evidence="2 3" key="1">
    <citation type="submission" date="2021-06" db="EMBL/GenBank/DDBJ databases">
        <title>Genome sequence of Babesia caballi.</title>
        <authorList>
            <person name="Yamagishi J."/>
            <person name="Kidaka T."/>
            <person name="Ochi A."/>
        </authorList>
    </citation>
    <scope>NUCLEOTIDE SEQUENCE [LARGE SCALE GENOMIC DNA]</scope>
    <source>
        <strain evidence="2">USDA-D6B2</strain>
    </source>
</reference>
<keyword evidence="1" id="KW-0732">Signal</keyword>
<feature type="chain" id="PRO_5043966179" evidence="1">
    <location>
        <begin position="25"/>
        <end position="200"/>
    </location>
</feature>
<organism evidence="2 3">
    <name type="scientific">Babesia caballi</name>
    <dbReference type="NCBI Taxonomy" id="5871"/>
    <lineage>
        <taxon>Eukaryota</taxon>
        <taxon>Sar</taxon>
        <taxon>Alveolata</taxon>
        <taxon>Apicomplexa</taxon>
        <taxon>Aconoidasida</taxon>
        <taxon>Piroplasmida</taxon>
        <taxon>Babesiidae</taxon>
        <taxon>Babesia</taxon>
    </lineage>
</organism>
<protein>
    <submittedName>
        <fullName evidence="2">Peptidylprolyl isomerase</fullName>
    </submittedName>
</protein>
<feature type="signal peptide" evidence="1">
    <location>
        <begin position="1"/>
        <end position="24"/>
    </location>
</feature>
<keyword evidence="2" id="KW-0413">Isomerase</keyword>
<name>A0AAV4LWK4_BABCB</name>
<dbReference type="EMBL" id="BPLF01000003">
    <property type="protein sequence ID" value="GIX64174.1"/>
    <property type="molecule type" value="Genomic_DNA"/>
</dbReference>
<evidence type="ECO:0000256" key="1">
    <source>
        <dbReference type="SAM" id="SignalP"/>
    </source>
</evidence>
<dbReference type="Proteomes" id="UP001497744">
    <property type="component" value="Unassembled WGS sequence"/>
</dbReference>
<proteinExistence type="predicted"/>
<evidence type="ECO:0000313" key="3">
    <source>
        <dbReference type="Proteomes" id="UP001497744"/>
    </source>
</evidence>
<dbReference type="GeneID" id="94195655"/>
<dbReference type="AlphaFoldDB" id="A0AAV4LWK4"/>
<keyword evidence="3" id="KW-1185">Reference proteome</keyword>
<sequence length="200" mass="22989">MIVFNFIVLAFCHLFACNIFGANAWTERTLKEDLIEFHYTLDGPDGNENFDIMEEEFKAIGLTELASKARRDLLDVQLDIFFYGDSLFKTFDVDYEQKRPVSSNKERFIHLVVLVNSILKKGDDLCELVEAHYNEGFSTFQKSELVALNVVANEAELKEDLLLADVALFLENVFAEHSHIRRLMECFDEYADTLAQSSHS</sequence>